<dbReference type="RefSeq" id="YP_004940105.1">
    <property type="nucleotide sequence ID" value="NC_016447.1"/>
</dbReference>
<evidence type="ECO:0000313" key="2">
    <source>
        <dbReference type="EMBL" id="AEV80784.1"/>
    </source>
</evidence>
<dbReference type="Proteomes" id="UP000113968">
    <property type="component" value="Segment"/>
</dbReference>
<protein>
    <submittedName>
        <fullName evidence="2">Tegument protein UL88</fullName>
    </submittedName>
</protein>
<dbReference type="Pfam" id="PF04529">
    <property type="entry name" value="Herpes_U59"/>
    <property type="match status" value="1"/>
</dbReference>
<evidence type="ECO:0000313" key="3">
    <source>
        <dbReference type="Proteomes" id="UP000113968"/>
    </source>
</evidence>
<dbReference type="EMBL" id="FJ483970">
    <property type="protein sequence ID" value="AEV80784.1"/>
    <property type="molecule type" value="Genomic_DNA"/>
</dbReference>
<dbReference type="InterPro" id="IPR007616">
    <property type="entry name" value="Herpes_U59/UL88"/>
</dbReference>
<name>G8XUF4_9BETA</name>
<keyword evidence="3" id="KW-1185">Reference proteome</keyword>
<dbReference type="OrthoDB" id="6311at10239"/>
<proteinExistence type="inferred from homology"/>
<organism evidence="2 3">
    <name type="scientific">Aotine betaherpesvirus 1</name>
    <dbReference type="NCBI Taxonomy" id="50290"/>
    <lineage>
        <taxon>Viruses</taxon>
        <taxon>Duplodnaviria</taxon>
        <taxon>Heunggongvirae</taxon>
        <taxon>Peploviricota</taxon>
        <taxon>Herviviricetes</taxon>
        <taxon>Herpesvirales</taxon>
        <taxon>Orthoherpesviridae</taxon>
        <taxon>Betaherpesvirinae</taxon>
        <taxon>Cytomegalovirus</taxon>
        <taxon>Cytomegalovirus aotinebeta1</taxon>
    </lineage>
</organism>
<accession>G8XUF4</accession>
<reference evidence="2" key="1">
    <citation type="submission" date="2011-12" db="EMBL/GenBank/DDBJ databases">
        <title>Comparative genomics of primate cytomegaloviruses.</title>
        <authorList>
            <person name="Davison A.J."/>
            <person name="Holton M."/>
            <person name="Dolan A."/>
            <person name="Dargan D.J."/>
            <person name="Gatherer D."/>
            <person name="Hayward G.S."/>
        </authorList>
    </citation>
    <scope>NUCLEOTIDE SEQUENCE [LARGE SCALE GENOMIC DNA]</scope>
    <source>
        <strain evidence="2">S34E</strain>
    </source>
</reference>
<comment type="similarity">
    <text evidence="1">Belongs to the herpesviridae U59/UL88 family.</text>
</comment>
<gene>
    <name evidence="2" type="primary">UL88</name>
</gene>
<evidence type="ECO:0000256" key="1">
    <source>
        <dbReference type="ARBA" id="ARBA00007827"/>
    </source>
</evidence>
<dbReference type="GeneID" id="11464151"/>
<sequence>MAVEDGWRDAALVVAGEDCVYEHVFENEGLYELVRRTLPPAADSQANGVFASELAFLASGRQGRRTSMFSVYWHVNSEIVYALTGITHCVKITVECGQVQHHDVRDLFPQPGIYLLRPTDGGTVIPRSVTWPGTSVQWPGDVGIRVVQRKLSVVQAFREQLKRITASKIGTWCPPVLGEKVDPFLASIGVGGSSAFTHRVSVAYVRLCTGNLPRVAQTLLDHCVGLAASKKLLLLDLPRLENFFLCQACLCELGEDEIGEEMLGMLYCKNTAANPEFDLHRRVMKTAACLAFLLNCLYRHQDLLPEMEERLNECDLCVIAARRYYRGLSGLKNGTVAVASRLLSVFSEKLSPMESWKELRVQVPLDASLTREQLVNILRT</sequence>
<dbReference type="KEGG" id="vg:11464151"/>